<name>A0A6A6R006_9PEZI</name>
<comment type="pathway">
    <text evidence="1">Protein modification; protein ubiquitination.</text>
</comment>
<keyword evidence="5" id="KW-0862">Zinc</keyword>
<feature type="region of interest" description="Disordered" evidence="7">
    <location>
        <begin position="216"/>
        <end position="238"/>
    </location>
</feature>
<dbReference type="GO" id="GO:0043161">
    <property type="term" value="P:proteasome-mediated ubiquitin-dependent protein catabolic process"/>
    <property type="evidence" value="ECO:0007669"/>
    <property type="project" value="TreeGrafter"/>
</dbReference>
<dbReference type="PROSITE" id="PS50089">
    <property type="entry name" value="ZF_RING_2"/>
    <property type="match status" value="1"/>
</dbReference>
<accession>A0A6A6R006</accession>
<evidence type="ECO:0000256" key="7">
    <source>
        <dbReference type="SAM" id="MobiDB-lite"/>
    </source>
</evidence>
<protein>
    <recommendedName>
        <fullName evidence="8">RING-type domain-containing protein</fullName>
    </recommendedName>
</protein>
<evidence type="ECO:0000256" key="5">
    <source>
        <dbReference type="ARBA" id="ARBA00022833"/>
    </source>
</evidence>
<dbReference type="GO" id="GO:0061630">
    <property type="term" value="F:ubiquitin protein ligase activity"/>
    <property type="evidence" value="ECO:0007669"/>
    <property type="project" value="UniProtKB-EC"/>
</dbReference>
<dbReference type="Proteomes" id="UP000799750">
    <property type="component" value="Unassembled WGS sequence"/>
</dbReference>
<evidence type="ECO:0000256" key="3">
    <source>
        <dbReference type="ARBA" id="ARBA00022771"/>
    </source>
</evidence>
<dbReference type="SUPFAM" id="SSF57850">
    <property type="entry name" value="RING/U-box"/>
    <property type="match status" value="1"/>
</dbReference>
<evidence type="ECO:0000256" key="6">
    <source>
        <dbReference type="PROSITE-ProRule" id="PRU00175"/>
    </source>
</evidence>
<keyword evidence="3 6" id="KW-0863">Zinc-finger</keyword>
<keyword evidence="4" id="KW-0833">Ubl conjugation pathway</keyword>
<evidence type="ECO:0000313" key="9">
    <source>
        <dbReference type="EMBL" id="KAF2497839.1"/>
    </source>
</evidence>
<dbReference type="GO" id="GO:0036503">
    <property type="term" value="P:ERAD pathway"/>
    <property type="evidence" value="ECO:0007669"/>
    <property type="project" value="TreeGrafter"/>
</dbReference>
<dbReference type="EMBL" id="MU004186">
    <property type="protein sequence ID" value="KAF2497839.1"/>
    <property type="molecule type" value="Genomic_DNA"/>
</dbReference>
<dbReference type="AlphaFoldDB" id="A0A6A6R006"/>
<dbReference type="InterPro" id="IPR013083">
    <property type="entry name" value="Znf_RING/FYVE/PHD"/>
</dbReference>
<dbReference type="PANTHER" id="PTHR22763">
    <property type="entry name" value="RING ZINC FINGER PROTEIN"/>
    <property type="match status" value="1"/>
</dbReference>
<feature type="domain" description="RING-type" evidence="8">
    <location>
        <begin position="211"/>
        <end position="275"/>
    </location>
</feature>
<evidence type="ECO:0000256" key="2">
    <source>
        <dbReference type="ARBA" id="ARBA00022723"/>
    </source>
</evidence>
<evidence type="ECO:0000256" key="1">
    <source>
        <dbReference type="ARBA" id="ARBA00004906"/>
    </source>
</evidence>
<dbReference type="UniPathway" id="UPA00143"/>
<sequence length="300" mass="33793">MPPPTHTTPAPANVPQARLNFSIIPTLFARIASTPSPGPSEPLALQERQGFLLAALDEYLAPVIQDCNPTLTSHHYHEVFVANRVVTGGLASAEELDGLTRSAQLVVRELTIQEGIADMIPARPAWYLEPRFSGAYERLRRTLSLDILFEALQFLDGLQMQHVFEAYRRFWWREGTPVGPRRRLGFALCPWSMEKLENVTARCDVPEDAECSICREDMEGREGEEEKHDGDDEEKEKQEDHYAVRTACDHVFGGACLASWVGRFRINNATCPMCRRILVEVDDRVDKAIINRLAHALLDG</sequence>
<dbReference type="OrthoDB" id="8062037at2759"/>
<dbReference type="InterPro" id="IPR001841">
    <property type="entry name" value="Znf_RING"/>
</dbReference>
<dbReference type="InterPro" id="IPR024766">
    <property type="entry name" value="Znf_RING_H2"/>
</dbReference>
<dbReference type="SMART" id="SM00184">
    <property type="entry name" value="RING"/>
    <property type="match status" value="1"/>
</dbReference>
<proteinExistence type="predicted"/>
<keyword evidence="2" id="KW-0479">Metal-binding</keyword>
<organism evidence="9 10">
    <name type="scientific">Lophium mytilinum</name>
    <dbReference type="NCBI Taxonomy" id="390894"/>
    <lineage>
        <taxon>Eukaryota</taxon>
        <taxon>Fungi</taxon>
        <taxon>Dikarya</taxon>
        <taxon>Ascomycota</taxon>
        <taxon>Pezizomycotina</taxon>
        <taxon>Dothideomycetes</taxon>
        <taxon>Pleosporomycetidae</taxon>
        <taxon>Mytilinidiales</taxon>
        <taxon>Mytilinidiaceae</taxon>
        <taxon>Lophium</taxon>
    </lineage>
</organism>
<gene>
    <name evidence="9" type="ORF">BU16DRAFT_525428</name>
</gene>
<dbReference type="PANTHER" id="PTHR22763:SF184">
    <property type="entry name" value="E3 UBIQUITIN-PROTEIN LIGASE SYNOVIOLIN"/>
    <property type="match status" value="1"/>
</dbReference>
<dbReference type="GO" id="GO:0016567">
    <property type="term" value="P:protein ubiquitination"/>
    <property type="evidence" value="ECO:0007669"/>
    <property type="project" value="UniProtKB-UniPathway"/>
</dbReference>
<keyword evidence="10" id="KW-1185">Reference proteome</keyword>
<dbReference type="InterPro" id="IPR050731">
    <property type="entry name" value="HRD1_E3_ubiq-ligases"/>
</dbReference>
<evidence type="ECO:0000313" key="10">
    <source>
        <dbReference type="Proteomes" id="UP000799750"/>
    </source>
</evidence>
<dbReference type="GO" id="GO:0008270">
    <property type="term" value="F:zinc ion binding"/>
    <property type="evidence" value="ECO:0007669"/>
    <property type="project" value="UniProtKB-KW"/>
</dbReference>
<dbReference type="Pfam" id="PF12678">
    <property type="entry name" value="zf-rbx1"/>
    <property type="match status" value="1"/>
</dbReference>
<reference evidence="9" key="1">
    <citation type="journal article" date="2020" name="Stud. Mycol.">
        <title>101 Dothideomycetes genomes: a test case for predicting lifestyles and emergence of pathogens.</title>
        <authorList>
            <person name="Haridas S."/>
            <person name="Albert R."/>
            <person name="Binder M."/>
            <person name="Bloem J."/>
            <person name="Labutti K."/>
            <person name="Salamov A."/>
            <person name="Andreopoulos B."/>
            <person name="Baker S."/>
            <person name="Barry K."/>
            <person name="Bills G."/>
            <person name="Bluhm B."/>
            <person name="Cannon C."/>
            <person name="Castanera R."/>
            <person name="Culley D."/>
            <person name="Daum C."/>
            <person name="Ezra D."/>
            <person name="Gonzalez J."/>
            <person name="Henrissat B."/>
            <person name="Kuo A."/>
            <person name="Liang C."/>
            <person name="Lipzen A."/>
            <person name="Lutzoni F."/>
            <person name="Magnuson J."/>
            <person name="Mondo S."/>
            <person name="Nolan M."/>
            <person name="Ohm R."/>
            <person name="Pangilinan J."/>
            <person name="Park H.-J."/>
            <person name="Ramirez L."/>
            <person name="Alfaro M."/>
            <person name="Sun H."/>
            <person name="Tritt A."/>
            <person name="Yoshinaga Y."/>
            <person name="Zwiers L.-H."/>
            <person name="Turgeon B."/>
            <person name="Goodwin S."/>
            <person name="Spatafora J."/>
            <person name="Crous P."/>
            <person name="Grigoriev I."/>
        </authorList>
    </citation>
    <scope>NUCLEOTIDE SEQUENCE</scope>
    <source>
        <strain evidence="9">CBS 269.34</strain>
    </source>
</reference>
<evidence type="ECO:0000259" key="8">
    <source>
        <dbReference type="PROSITE" id="PS50089"/>
    </source>
</evidence>
<evidence type="ECO:0000256" key="4">
    <source>
        <dbReference type="ARBA" id="ARBA00022786"/>
    </source>
</evidence>
<dbReference type="GO" id="GO:0005789">
    <property type="term" value="C:endoplasmic reticulum membrane"/>
    <property type="evidence" value="ECO:0007669"/>
    <property type="project" value="UniProtKB-SubCell"/>
</dbReference>
<dbReference type="Gene3D" id="3.30.40.10">
    <property type="entry name" value="Zinc/RING finger domain, C3HC4 (zinc finger)"/>
    <property type="match status" value="1"/>
</dbReference>